<evidence type="ECO:0000256" key="1">
    <source>
        <dbReference type="SAM" id="Phobius"/>
    </source>
</evidence>
<dbReference type="PANTHER" id="PTHR40044">
    <property type="entry name" value="INTEGRAL MEMBRANE PROTEIN-RELATED"/>
    <property type="match status" value="1"/>
</dbReference>
<evidence type="ECO:0008006" key="3">
    <source>
        <dbReference type="Google" id="ProtNLM"/>
    </source>
</evidence>
<evidence type="ECO:0000313" key="2">
    <source>
        <dbReference type="EMBL" id="KKM63299.1"/>
    </source>
</evidence>
<dbReference type="PANTHER" id="PTHR40044:SF1">
    <property type="entry name" value="INTEGRAL MEMBRANE PROTEIN"/>
    <property type="match status" value="1"/>
</dbReference>
<organism evidence="2">
    <name type="scientific">marine sediment metagenome</name>
    <dbReference type="NCBI Taxonomy" id="412755"/>
    <lineage>
        <taxon>unclassified sequences</taxon>
        <taxon>metagenomes</taxon>
        <taxon>ecological metagenomes</taxon>
    </lineage>
</organism>
<proteinExistence type="predicted"/>
<dbReference type="EMBL" id="LAZR01011125">
    <property type="protein sequence ID" value="KKM63299.1"/>
    <property type="molecule type" value="Genomic_DNA"/>
</dbReference>
<keyword evidence="1" id="KW-0472">Membrane</keyword>
<dbReference type="Pfam" id="PF06177">
    <property type="entry name" value="QueT"/>
    <property type="match status" value="1"/>
</dbReference>
<name>A0A0F9J109_9ZZZZ</name>
<dbReference type="Gene3D" id="1.10.1760.20">
    <property type="match status" value="1"/>
</dbReference>
<reference evidence="2" key="1">
    <citation type="journal article" date="2015" name="Nature">
        <title>Complex archaea that bridge the gap between prokaryotes and eukaryotes.</title>
        <authorList>
            <person name="Spang A."/>
            <person name="Saw J.H."/>
            <person name="Jorgensen S.L."/>
            <person name="Zaremba-Niedzwiedzka K."/>
            <person name="Martijn J."/>
            <person name="Lind A.E."/>
            <person name="van Eijk R."/>
            <person name="Schleper C."/>
            <person name="Guy L."/>
            <person name="Ettema T.J."/>
        </authorList>
    </citation>
    <scope>NUCLEOTIDE SEQUENCE</scope>
</reference>
<sequence>MSPEESAEEKKSLGFDQKSISFKIALIAMTAALYIALGYIFQPINYLELQFRVAELIVGMVVLFPFAGLIGNVIGVFFVNLTSPLGPIDLISCLVNVPALYCIIFFRDRGLLKYLGGFLYAIIISIYVAIILYIVLGLPIWLNFIYVLIPEVILATLGIILFDIIKKNLNLDYS</sequence>
<feature type="transmembrane region" description="Helical" evidence="1">
    <location>
        <begin position="20"/>
        <end position="41"/>
    </location>
</feature>
<accession>A0A0F9J109</accession>
<feature type="transmembrane region" description="Helical" evidence="1">
    <location>
        <begin position="118"/>
        <end position="138"/>
    </location>
</feature>
<feature type="transmembrane region" description="Helical" evidence="1">
    <location>
        <begin position="144"/>
        <end position="165"/>
    </location>
</feature>
<dbReference type="InterPro" id="IPR010387">
    <property type="entry name" value="QueT"/>
</dbReference>
<keyword evidence="1" id="KW-0812">Transmembrane</keyword>
<feature type="transmembrane region" description="Helical" evidence="1">
    <location>
        <begin position="53"/>
        <end position="79"/>
    </location>
</feature>
<protein>
    <recommendedName>
        <fullName evidence="3">QueT transporter family protein</fullName>
    </recommendedName>
</protein>
<gene>
    <name evidence="2" type="ORF">LCGC14_1512880</name>
</gene>
<feature type="transmembrane region" description="Helical" evidence="1">
    <location>
        <begin position="85"/>
        <end position="106"/>
    </location>
</feature>
<dbReference type="PIRSF" id="PIRSF031501">
    <property type="entry name" value="QueT"/>
    <property type="match status" value="1"/>
</dbReference>
<comment type="caution">
    <text evidence="2">The sequence shown here is derived from an EMBL/GenBank/DDBJ whole genome shotgun (WGS) entry which is preliminary data.</text>
</comment>
<keyword evidence="1" id="KW-1133">Transmembrane helix</keyword>
<dbReference type="AlphaFoldDB" id="A0A0F9J109"/>